<dbReference type="Pfam" id="PF00589">
    <property type="entry name" value="Phage_integrase"/>
    <property type="match status" value="1"/>
</dbReference>
<proteinExistence type="predicted"/>
<gene>
    <name evidence="3" type="ORF">FMM80_14155</name>
</gene>
<dbReference type="GO" id="GO:0003677">
    <property type="term" value="F:DNA binding"/>
    <property type="evidence" value="ECO:0007669"/>
    <property type="project" value="InterPro"/>
</dbReference>
<evidence type="ECO:0000259" key="2">
    <source>
        <dbReference type="Pfam" id="PF00589"/>
    </source>
</evidence>
<organism evidence="3 4">
    <name type="scientific">Schaedlerella arabinosiphila</name>
    <dbReference type="NCBI Taxonomy" id="2044587"/>
    <lineage>
        <taxon>Bacteria</taxon>
        <taxon>Bacillati</taxon>
        <taxon>Bacillota</taxon>
        <taxon>Clostridia</taxon>
        <taxon>Lachnospirales</taxon>
        <taxon>Lachnospiraceae</taxon>
        <taxon>Schaedlerella</taxon>
    </lineage>
</organism>
<dbReference type="InterPro" id="IPR013762">
    <property type="entry name" value="Integrase-like_cat_sf"/>
</dbReference>
<accession>A0A9X5H6Q0</accession>
<evidence type="ECO:0000256" key="1">
    <source>
        <dbReference type="ARBA" id="ARBA00023172"/>
    </source>
</evidence>
<dbReference type="GO" id="GO:0015074">
    <property type="term" value="P:DNA integration"/>
    <property type="evidence" value="ECO:0007669"/>
    <property type="project" value="InterPro"/>
</dbReference>
<dbReference type="AlphaFoldDB" id="A0A9X5H6Q0"/>
<keyword evidence="1" id="KW-0233">DNA recombination</keyword>
<dbReference type="Proteomes" id="UP000474104">
    <property type="component" value="Unassembled WGS sequence"/>
</dbReference>
<dbReference type="SUPFAM" id="SSF56349">
    <property type="entry name" value="DNA breaking-rejoining enzymes"/>
    <property type="match status" value="1"/>
</dbReference>
<evidence type="ECO:0000313" key="3">
    <source>
        <dbReference type="EMBL" id="NDO69759.1"/>
    </source>
</evidence>
<protein>
    <submittedName>
        <fullName evidence="3">Site-specific integrase</fullName>
    </submittedName>
</protein>
<dbReference type="InterPro" id="IPR011010">
    <property type="entry name" value="DNA_brk_join_enz"/>
</dbReference>
<dbReference type="OrthoDB" id="9802329at2"/>
<feature type="domain" description="Tyr recombinase" evidence="2">
    <location>
        <begin position="1"/>
        <end position="39"/>
    </location>
</feature>
<dbReference type="GO" id="GO:0006310">
    <property type="term" value="P:DNA recombination"/>
    <property type="evidence" value="ECO:0007669"/>
    <property type="project" value="UniProtKB-KW"/>
</dbReference>
<dbReference type="Gene3D" id="1.10.443.10">
    <property type="entry name" value="Intergrase catalytic core"/>
    <property type="match status" value="1"/>
</dbReference>
<reference evidence="3 4" key="1">
    <citation type="submission" date="2019-07" db="EMBL/GenBank/DDBJ databases">
        <title>Draft genome sequences of 15 bacterial species constituting the stable defined intestinal microbiota of the GM15 gnotobiotic mouse model.</title>
        <authorList>
            <person name="Elie C."/>
            <person name="Mathieu A."/>
            <person name="Saliou A."/>
            <person name="Darnaud M."/>
            <person name="Leulier F."/>
            <person name="Tamellini A."/>
        </authorList>
    </citation>
    <scope>NUCLEOTIDE SEQUENCE [LARGE SCALE GENOMIC DNA]</scope>
    <source>
        <strain evidence="4">ASF 502</strain>
    </source>
</reference>
<name>A0A9X5H6Q0_9FIRM</name>
<dbReference type="InterPro" id="IPR002104">
    <property type="entry name" value="Integrase_catalytic"/>
</dbReference>
<evidence type="ECO:0000313" key="4">
    <source>
        <dbReference type="Proteomes" id="UP000474104"/>
    </source>
</evidence>
<dbReference type="EMBL" id="VIRB01000083">
    <property type="protein sequence ID" value="NDO69759.1"/>
    <property type="molecule type" value="Genomic_DNA"/>
</dbReference>
<sequence>MRRTFATNLLRNRAEIDAVMDALGHRDPTSVMKYLLLDEERSKSCALSLANAGISMKGGLV</sequence>
<comment type="caution">
    <text evidence="3">The sequence shown here is derived from an EMBL/GenBank/DDBJ whole genome shotgun (WGS) entry which is preliminary data.</text>
</comment>